<sequence length="385" mass="45688">MKTTNIRERYNLVRKYTEQICQPLETEDYVPQPVPFVSPPKWHLAHSTWFFETFILKNQVSDYKVFDETFNYLFNSYYNNVGDRVLRTDRGNITRPKVSYVYAYRKYVDEHMNILLATLGDEKALTLIELGLHHEQQHQELLVTDIKYILGHNPTFPVYEPDHNLVDDENSETGFVQINEGIYEIGYQGDGFCFDNEQGRHKVYAQNFEISKSLVTNEEFIEFIEAGGYQDFNLWLDEGWSWVNENQIDSPMYWHKINGEWHYFTLAGLKKLNPKAILCHVSYFEAWAYAQWKEMRLPTEFEWEIASYHFAWGKRWEWTNSAYLAYPNFTKAKGAVGEYNGKFMINTMVLRGASVATSPDHSRNTYRNFFHTNERWQYTGIRLVK</sequence>
<dbReference type="InterPro" id="IPR024775">
    <property type="entry name" value="DinB-like"/>
</dbReference>
<proteinExistence type="predicted"/>
<evidence type="ECO:0000256" key="3">
    <source>
        <dbReference type="ARBA" id="ARBA00037882"/>
    </source>
</evidence>
<feature type="domain" description="DinB-like" evidence="5">
    <location>
        <begin position="12"/>
        <end position="140"/>
    </location>
</feature>
<dbReference type="PANTHER" id="PTHR23150">
    <property type="entry name" value="SULFATASE MODIFYING FACTOR 1, 2"/>
    <property type="match status" value="1"/>
</dbReference>
<evidence type="ECO:0000256" key="1">
    <source>
        <dbReference type="ARBA" id="ARBA00023002"/>
    </source>
</evidence>
<name>A0A1H7B1W6_9BACT</name>
<comment type="pathway">
    <text evidence="3">Amino-acid biosynthesis; ergothioneine biosynthesis.</text>
</comment>
<feature type="domain" description="Sulfatase-modifying factor enzyme-like" evidence="4">
    <location>
        <begin position="172"/>
        <end position="307"/>
    </location>
</feature>
<dbReference type="OrthoDB" id="9768004at2"/>
<evidence type="ECO:0000256" key="2">
    <source>
        <dbReference type="ARBA" id="ARBA00023004"/>
    </source>
</evidence>
<dbReference type="EMBL" id="FNXY01000011">
    <property type="protein sequence ID" value="SEJ67375.1"/>
    <property type="molecule type" value="Genomic_DNA"/>
</dbReference>
<dbReference type="InterPro" id="IPR042095">
    <property type="entry name" value="SUMF_sf"/>
</dbReference>
<dbReference type="InterPro" id="IPR005532">
    <property type="entry name" value="SUMF_dom"/>
</dbReference>
<reference evidence="6 7" key="1">
    <citation type="submission" date="2016-10" db="EMBL/GenBank/DDBJ databases">
        <authorList>
            <person name="de Groot N.N."/>
        </authorList>
    </citation>
    <scope>NUCLEOTIDE SEQUENCE [LARGE SCALE GENOMIC DNA]</scope>
    <source>
        <strain evidence="6 7">DSM 19938</strain>
    </source>
</reference>
<dbReference type="PANTHER" id="PTHR23150:SF36">
    <property type="entry name" value="HERCYNINE OXYGENASE"/>
    <property type="match status" value="1"/>
</dbReference>
<dbReference type="Gene3D" id="3.90.1580.10">
    <property type="entry name" value="paralog of FGE (formylglycine-generating enzyme)"/>
    <property type="match status" value="2"/>
</dbReference>
<organism evidence="6 7">
    <name type="scientific">Dyadobacter koreensis</name>
    <dbReference type="NCBI Taxonomy" id="408657"/>
    <lineage>
        <taxon>Bacteria</taxon>
        <taxon>Pseudomonadati</taxon>
        <taxon>Bacteroidota</taxon>
        <taxon>Cytophagia</taxon>
        <taxon>Cytophagales</taxon>
        <taxon>Spirosomataceae</taxon>
        <taxon>Dyadobacter</taxon>
    </lineage>
</organism>
<dbReference type="InterPro" id="IPR017806">
    <property type="entry name" value="EgtB"/>
</dbReference>
<keyword evidence="1" id="KW-0560">Oxidoreductase</keyword>
<evidence type="ECO:0000313" key="6">
    <source>
        <dbReference type="EMBL" id="SEJ67375.1"/>
    </source>
</evidence>
<dbReference type="InterPro" id="IPR016187">
    <property type="entry name" value="CTDL_fold"/>
</dbReference>
<dbReference type="NCBIfam" id="TIGR03440">
    <property type="entry name" value="egtB_TIGR03440"/>
    <property type="match status" value="1"/>
</dbReference>
<dbReference type="InterPro" id="IPR051043">
    <property type="entry name" value="Sulfatase_Mod_Factor_Kinase"/>
</dbReference>
<dbReference type="RefSeq" id="WP_090341599.1">
    <property type="nucleotide sequence ID" value="NZ_FNXY01000011.1"/>
</dbReference>
<gene>
    <name evidence="6" type="ORF">SAMN04487995_5814</name>
</gene>
<evidence type="ECO:0000259" key="4">
    <source>
        <dbReference type="Pfam" id="PF03781"/>
    </source>
</evidence>
<dbReference type="Pfam" id="PF03781">
    <property type="entry name" value="FGE-sulfatase"/>
    <property type="match status" value="1"/>
</dbReference>
<evidence type="ECO:0000259" key="5">
    <source>
        <dbReference type="Pfam" id="PF12867"/>
    </source>
</evidence>
<dbReference type="GO" id="GO:0052699">
    <property type="term" value="P:ergothioneine biosynthetic process"/>
    <property type="evidence" value="ECO:0007669"/>
    <property type="project" value="InterPro"/>
</dbReference>
<dbReference type="Proteomes" id="UP000199532">
    <property type="component" value="Unassembled WGS sequence"/>
</dbReference>
<keyword evidence="7" id="KW-1185">Reference proteome</keyword>
<dbReference type="AlphaFoldDB" id="A0A1H7B1W6"/>
<dbReference type="STRING" id="408657.SAMN04487995_5814"/>
<dbReference type="Pfam" id="PF12867">
    <property type="entry name" value="DinB_2"/>
    <property type="match status" value="1"/>
</dbReference>
<evidence type="ECO:0000313" key="7">
    <source>
        <dbReference type="Proteomes" id="UP000199532"/>
    </source>
</evidence>
<protein>
    <submittedName>
        <fullName evidence="6">Ergothioneine biosynthesis protein EgtB</fullName>
    </submittedName>
</protein>
<keyword evidence="2" id="KW-0408">Iron</keyword>
<dbReference type="SUPFAM" id="SSF56436">
    <property type="entry name" value="C-type lectin-like"/>
    <property type="match status" value="1"/>
</dbReference>
<accession>A0A1H7B1W6</accession>